<dbReference type="NCBIfam" id="TIGR00687">
    <property type="entry name" value="pyridox_kin"/>
    <property type="match status" value="1"/>
</dbReference>
<name>A0A0P0Z0V0_9HYPH</name>
<evidence type="ECO:0000256" key="3">
    <source>
        <dbReference type="ARBA" id="ARBA00022741"/>
    </source>
</evidence>
<dbReference type="PANTHER" id="PTHR10534">
    <property type="entry name" value="PYRIDOXAL KINASE"/>
    <property type="match status" value="1"/>
</dbReference>
<sequence>MASMTHPDTAGADKPAVIAISSHVVRGTVGNRAMVFALESLGFPVWSVPTVTLPWHPGHGPSTRLVPDDAGFAGLMRDLAASPKLREVGGLVTGYFGSPAQVEEAARLIEALKAVNPAAIVACDPVLGDGTDSGAHLYQPVETLAAIRDRLLPLADIATPNRFELQFLTGLELTTNVHLIEAAAALGPRLTVVTSAFPMLRGGIGNLLVDGFAATLAEHRRIEGAPNGMGDLTAAVFLARTLSGASPEKALQATTAAVFEILARTTKRGADELTLETDADALKSPMAMVQVRRLSTQGGRR</sequence>
<dbReference type="GO" id="GO:0009443">
    <property type="term" value="P:pyridoxal 5'-phosphate salvage"/>
    <property type="evidence" value="ECO:0007669"/>
    <property type="project" value="InterPro"/>
</dbReference>
<dbReference type="AlphaFoldDB" id="A0A0P0Z0V0"/>
<evidence type="ECO:0000256" key="5">
    <source>
        <dbReference type="ARBA" id="ARBA00022840"/>
    </source>
</evidence>
<keyword evidence="5" id="KW-0067">ATP-binding</keyword>
<keyword evidence="3" id="KW-0547">Nucleotide-binding</keyword>
<proteinExistence type="predicted"/>
<dbReference type="EMBL" id="LC066375">
    <property type="protein sequence ID" value="BAT27485.1"/>
    <property type="molecule type" value="Genomic_DNA"/>
</dbReference>
<evidence type="ECO:0000256" key="1">
    <source>
        <dbReference type="ARBA" id="ARBA00012104"/>
    </source>
</evidence>
<dbReference type="EC" id="2.7.1.35" evidence="1"/>
<dbReference type="GO" id="GO:0008478">
    <property type="term" value="F:pyridoxal kinase activity"/>
    <property type="evidence" value="ECO:0007669"/>
    <property type="project" value="UniProtKB-EC"/>
</dbReference>
<dbReference type="Gene3D" id="3.40.1190.20">
    <property type="match status" value="1"/>
</dbReference>
<dbReference type="Pfam" id="PF08543">
    <property type="entry name" value="Phos_pyr_kin"/>
    <property type="match status" value="1"/>
</dbReference>
<dbReference type="InterPro" id="IPR004625">
    <property type="entry name" value="PyrdxlKinase"/>
</dbReference>
<dbReference type="InterPro" id="IPR013749">
    <property type="entry name" value="PM/HMP-P_kinase-1"/>
</dbReference>
<dbReference type="PANTHER" id="PTHR10534:SF2">
    <property type="entry name" value="PYRIDOXAL KINASE"/>
    <property type="match status" value="1"/>
</dbReference>
<dbReference type="SUPFAM" id="SSF53613">
    <property type="entry name" value="Ribokinase-like"/>
    <property type="match status" value="1"/>
</dbReference>
<dbReference type="CDD" id="cd01173">
    <property type="entry name" value="pyridoxal_pyridoxamine_kinase"/>
    <property type="match status" value="1"/>
</dbReference>
<keyword evidence="4 7" id="KW-0418">Kinase</keyword>
<dbReference type="NCBIfam" id="NF004398">
    <property type="entry name" value="PRK05756.1"/>
    <property type="match status" value="1"/>
</dbReference>
<dbReference type="InterPro" id="IPR029056">
    <property type="entry name" value="Ribokinase-like"/>
</dbReference>
<organism evidence="7">
    <name type="scientific">Aureimonas frigidaquae</name>
    <dbReference type="NCBI Taxonomy" id="424757"/>
    <lineage>
        <taxon>Bacteria</taxon>
        <taxon>Pseudomonadati</taxon>
        <taxon>Pseudomonadota</taxon>
        <taxon>Alphaproteobacteria</taxon>
        <taxon>Hyphomicrobiales</taxon>
        <taxon>Aurantimonadaceae</taxon>
        <taxon>Aureimonas</taxon>
    </lineage>
</organism>
<feature type="domain" description="Pyridoxamine kinase/Phosphomethylpyrimidine kinase" evidence="6">
    <location>
        <begin position="100"/>
        <end position="270"/>
    </location>
</feature>
<evidence type="ECO:0000259" key="6">
    <source>
        <dbReference type="Pfam" id="PF08543"/>
    </source>
</evidence>
<accession>A0A0P0Z0V0</accession>
<evidence type="ECO:0000313" key="7">
    <source>
        <dbReference type="EMBL" id="BAT27485.1"/>
    </source>
</evidence>
<dbReference type="GO" id="GO:0005829">
    <property type="term" value="C:cytosol"/>
    <property type="evidence" value="ECO:0007669"/>
    <property type="project" value="TreeGrafter"/>
</dbReference>
<evidence type="ECO:0000256" key="2">
    <source>
        <dbReference type="ARBA" id="ARBA00022679"/>
    </source>
</evidence>
<dbReference type="GO" id="GO:0005524">
    <property type="term" value="F:ATP binding"/>
    <property type="evidence" value="ECO:0007669"/>
    <property type="project" value="UniProtKB-KW"/>
</dbReference>
<evidence type="ECO:0000256" key="4">
    <source>
        <dbReference type="ARBA" id="ARBA00022777"/>
    </source>
</evidence>
<protein>
    <recommendedName>
        <fullName evidence="1">pyridoxal kinase</fullName>
        <ecNumber evidence="1">2.7.1.35</ecNumber>
    </recommendedName>
</protein>
<reference evidence="7" key="1">
    <citation type="journal article" date="2015" name="Proc. Natl. Acad. Sci. U.S.A.">
        <title>Bacterial clade with the ribosomal RNA operon on a small plasmid rather than the chromosome.</title>
        <authorList>
            <person name="Anda M."/>
            <person name="Ohtsubo Y."/>
            <person name="Okubo T."/>
            <person name="Sugawara M."/>
            <person name="Nagata Y."/>
            <person name="Tsuda M."/>
            <person name="Minamisawa K."/>
            <person name="Mitsui H."/>
        </authorList>
    </citation>
    <scope>NUCLEOTIDE SEQUENCE</scope>
    <source>
        <strain evidence="7">JCM 14755</strain>
    </source>
</reference>
<keyword evidence="2" id="KW-0808">Transferase</keyword>